<organism evidence="3 4">
    <name type="scientific">Paractinoplanes globisporus</name>
    <dbReference type="NCBI Taxonomy" id="113565"/>
    <lineage>
        <taxon>Bacteria</taxon>
        <taxon>Bacillati</taxon>
        <taxon>Actinomycetota</taxon>
        <taxon>Actinomycetes</taxon>
        <taxon>Micromonosporales</taxon>
        <taxon>Micromonosporaceae</taxon>
        <taxon>Paractinoplanes</taxon>
    </lineage>
</organism>
<reference evidence="3 4" key="1">
    <citation type="submission" date="2024-10" db="EMBL/GenBank/DDBJ databases">
        <title>The Natural Products Discovery Center: Release of the First 8490 Sequenced Strains for Exploring Actinobacteria Biosynthetic Diversity.</title>
        <authorList>
            <person name="Kalkreuter E."/>
            <person name="Kautsar S.A."/>
            <person name="Yang D."/>
            <person name="Bader C.D."/>
            <person name="Teijaro C.N."/>
            <person name="Fluegel L."/>
            <person name="Davis C.M."/>
            <person name="Simpson J.R."/>
            <person name="Lauterbach L."/>
            <person name="Steele A.D."/>
            <person name="Gui C."/>
            <person name="Meng S."/>
            <person name="Li G."/>
            <person name="Viehrig K."/>
            <person name="Ye F."/>
            <person name="Su P."/>
            <person name="Kiefer A.F."/>
            <person name="Nichols A."/>
            <person name="Cepeda A.J."/>
            <person name="Yan W."/>
            <person name="Fan B."/>
            <person name="Jiang Y."/>
            <person name="Adhikari A."/>
            <person name="Zheng C.-J."/>
            <person name="Schuster L."/>
            <person name="Cowan T.M."/>
            <person name="Smanski M.J."/>
            <person name="Chevrette M.G."/>
            <person name="De Carvalho L.P.S."/>
            <person name="Shen B."/>
        </authorList>
    </citation>
    <scope>NUCLEOTIDE SEQUENCE [LARGE SCALE GENOMIC DNA]</scope>
    <source>
        <strain evidence="3 4">NPDC000087</strain>
    </source>
</reference>
<evidence type="ECO:0000259" key="2">
    <source>
        <dbReference type="Pfam" id="PF05305"/>
    </source>
</evidence>
<evidence type="ECO:0000313" key="4">
    <source>
        <dbReference type="Proteomes" id="UP001602245"/>
    </source>
</evidence>
<feature type="signal peptide" evidence="1">
    <location>
        <begin position="1"/>
        <end position="22"/>
    </location>
</feature>
<protein>
    <submittedName>
        <fullName evidence="3">DUF732 domain-containing protein</fullName>
    </submittedName>
</protein>
<keyword evidence="4" id="KW-1185">Reference proteome</keyword>
<keyword evidence="1" id="KW-0732">Signal</keyword>
<accession>A0ABW6W820</accession>
<dbReference type="RefSeq" id="WP_026207085.1">
    <property type="nucleotide sequence ID" value="NZ_JBIAZU010000001.1"/>
</dbReference>
<evidence type="ECO:0000256" key="1">
    <source>
        <dbReference type="SAM" id="SignalP"/>
    </source>
</evidence>
<sequence>MPFAGFSPIAVPLLAGVAVVLATTAGCGAEPAPEKAAVPVASTGAVLTAGSGDSGLDRFVEAVQRQLPEVALDRRDEEVEELGEQACDSLAAGEKDAAVAGEIGEQGVASADARTLVALARTTACPGRPKVRVRP</sequence>
<dbReference type="Proteomes" id="UP001602245">
    <property type="component" value="Unassembled WGS sequence"/>
</dbReference>
<evidence type="ECO:0000313" key="3">
    <source>
        <dbReference type="EMBL" id="MFF5288032.1"/>
    </source>
</evidence>
<feature type="chain" id="PRO_5046401923" evidence="1">
    <location>
        <begin position="23"/>
        <end position="135"/>
    </location>
</feature>
<dbReference type="InterPro" id="IPR007969">
    <property type="entry name" value="DUF732"/>
</dbReference>
<name>A0ABW6W820_9ACTN</name>
<dbReference type="Pfam" id="PF05305">
    <property type="entry name" value="DUF732"/>
    <property type="match status" value="1"/>
</dbReference>
<gene>
    <name evidence="3" type="ORF">ACFY35_01245</name>
</gene>
<proteinExistence type="predicted"/>
<comment type="caution">
    <text evidence="3">The sequence shown here is derived from an EMBL/GenBank/DDBJ whole genome shotgun (WGS) entry which is preliminary data.</text>
</comment>
<dbReference type="EMBL" id="JBIAZU010000001">
    <property type="protein sequence ID" value="MFF5288032.1"/>
    <property type="molecule type" value="Genomic_DNA"/>
</dbReference>
<feature type="domain" description="DUF732" evidence="2">
    <location>
        <begin position="77"/>
        <end position="126"/>
    </location>
</feature>